<dbReference type="Proteomes" id="UP000278222">
    <property type="component" value="Unassembled WGS sequence"/>
</dbReference>
<feature type="compositionally biased region" description="Pro residues" evidence="1">
    <location>
        <begin position="111"/>
        <end position="125"/>
    </location>
</feature>
<gene>
    <name evidence="2" type="ORF">EDC65_2951</name>
</gene>
<reference evidence="2 3" key="1">
    <citation type="submission" date="2018-11" db="EMBL/GenBank/DDBJ databases">
        <title>Genomic Encyclopedia of Type Strains, Phase IV (KMG-IV): sequencing the most valuable type-strain genomes for metagenomic binning, comparative biology and taxonomic classification.</title>
        <authorList>
            <person name="Goeker M."/>
        </authorList>
    </citation>
    <scope>NUCLEOTIDE SEQUENCE [LARGE SCALE GENOMIC DNA]</scope>
    <source>
        <strain evidence="2 3">DSM 5900</strain>
    </source>
</reference>
<comment type="caution">
    <text evidence="2">The sequence shown here is derived from an EMBL/GenBank/DDBJ whole genome shotgun (WGS) entry which is preliminary data.</text>
</comment>
<name>A0A3N1LK23_9PROT</name>
<proteinExistence type="predicted"/>
<sequence length="174" mass="18631">MTKDTRSAAGLAPVGRMVPQLARTVFARYGFAVAAILTEWPTIVGLPLANHTAPERLVFPTGQRRDGTLHLRVESAWALEVQHLSHRIVERINAHFGFRAVARMTLRHGPMPPRPAPPVPPPAVEPGPAIEGGPSPTLNAALTDLGAAMRRQAAIEQAATERAANARSAKGGRR</sequence>
<dbReference type="InterPro" id="IPR010593">
    <property type="entry name" value="DUF1159"/>
</dbReference>
<keyword evidence="3" id="KW-1185">Reference proteome</keyword>
<protein>
    <recommendedName>
        <fullName evidence="4">Nucleic acid-binding Zn ribbon protein</fullName>
    </recommendedName>
</protein>
<dbReference type="EMBL" id="RJKX01000014">
    <property type="protein sequence ID" value="ROP91089.1"/>
    <property type="molecule type" value="Genomic_DNA"/>
</dbReference>
<dbReference type="AlphaFoldDB" id="A0A3N1LK23"/>
<dbReference type="Pfam" id="PF05258">
    <property type="entry name" value="DciA"/>
    <property type="match status" value="1"/>
</dbReference>
<evidence type="ECO:0000256" key="1">
    <source>
        <dbReference type="SAM" id="MobiDB-lite"/>
    </source>
</evidence>
<evidence type="ECO:0008006" key="4">
    <source>
        <dbReference type="Google" id="ProtNLM"/>
    </source>
</evidence>
<feature type="region of interest" description="Disordered" evidence="1">
    <location>
        <begin position="153"/>
        <end position="174"/>
    </location>
</feature>
<dbReference type="PIRSF" id="PIRSF032064">
    <property type="entry name" value="UCP032064"/>
    <property type="match status" value="1"/>
</dbReference>
<dbReference type="InterPro" id="IPR007922">
    <property type="entry name" value="DciA-like"/>
</dbReference>
<dbReference type="RefSeq" id="WP_170216517.1">
    <property type="nucleotide sequence ID" value="NZ_AP019700.1"/>
</dbReference>
<organism evidence="2 3">
    <name type="scientific">Stella humosa</name>
    <dbReference type="NCBI Taxonomy" id="94"/>
    <lineage>
        <taxon>Bacteria</taxon>
        <taxon>Pseudomonadati</taxon>
        <taxon>Pseudomonadota</taxon>
        <taxon>Alphaproteobacteria</taxon>
        <taxon>Rhodospirillales</taxon>
        <taxon>Stellaceae</taxon>
        <taxon>Stella</taxon>
    </lineage>
</organism>
<feature type="region of interest" description="Disordered" evidence="1">
    <location>
        <begin position="111"/>
        <end position="137"/>
    </location>
</feature>
<accession>A0A3N1LK23</accession>
<evidence type="ECO:0000313" key="3">
    <source>
        <dbReference type="Proteomes" id="UP000278222"/>
    </source>
</evidence>
<evidence type="ECO:0000313" key="2">
    <source>
        <dbReference type="EMBL" id="ROP91089.1"/>
    </source>
</evidence>